<evidence type="ECO:0000313" key="2">
    <source>
        <dbReference type="EMBL" id="KAG7360898.1"/>
    </source>
</evidence>
<organism evidence="2 3">
    <name type="scientific">Nitzschia inconspicua</name>
    <dbReference type="NCBI Taxonomy" id="303405"/>
    <lineage>
        <taxon>Eukaryota</taxon>
        <taxon>Sar</taxon>
        <taxon>Stramenopiles</taxon>
        <taxon>Ochrophyta</taxon>
        <taxon>Bacillariophyta</taxon>
        <taxon>Bacillariophyceae</taxon>
        <taxon>Bacillariophycidae</taxon>
        <taxon>Bacillariales</taxon>
        <taxon>Bacillariaceae</taxon>
        <taxon>Nitzschia</taxon>
    </lineage>
</organism>
<gene>
    <name evidence="2" type="ORF">IV203_035997</name>
</gene>
<accession>A0A9K3PVB3</accession>
<evidence type="ECO:0000313" key="3">
    <source>
        <dbReference type="Proteomes" id="UP000693970"/>
    </source>
</evidence>
<keyword evidence="3" id="KW-1185">Reference proteome</keyword>
<sequence length="331" mass="37738">MAELEEAILEGKENQDVLDEMCEILHMPDFQQAQQSPSSKISPVVKAQLRAFVDRISLLYESLDKIPFHNFEHVSHVVMSASKLTNRIVNPNGIDYKQNSTNVALQIHNSTYGISSDPLLQSAIVFSALIHDCKHTGLTNAELIALGTPEAIKYHNKTVAEQNSVDLAWKILMESKYKDLRACIYSNEKELVHFRKLMVNAVMATDIADKDLKAYRENCWELAFKDKAEKDIDPMDRDRKNQPLSLSTLHKPVMLHTQCNTGQHTRNLMGLYMCGVFGVSYHEYLNYAKENRKEWEMKGQAIVAKMKSDCDAKYAKQLALKMNEQLDAIEE</sequence>
<dbReference type="Proteomes" id="UP000693970">
    <property type="component" value="Unassembled WGS sequence"/>
</dbReference>
<feature type="domain" description="PDEase" evidence="1">
    <location>
        <begin position="68"/>
        <end position="227"/>
    </location>
</feature>
<dbReference type="GO" id="GO:0004114">
    <property type="term" value="F:3',5'-cyclic-nucleotide phosphodiesterase activity"/>
    <property type="evidence" value="ECO:0007669"/>
    <property type="project" value="InterPro"/>
</dbReference>
<reference evidence="2" key="1">
    <citation type="journal article" date="2021" name="Sci. Rep.">
        <title>Diploid genomic architecture of Nitzschia inconspicua, an elite biomass production diatom.</title>
        <authorList>
            <person name="Oliver A."/>
            <person name="Podell S."/>
            <person name="Pinowska A."/>
            <person name="Traller J.C."/>
            <person name="Smith S.R."/>
            <person name="McClure R."/>
            <person name="Beliaev A."/>
            <person name="Bohutskyi P."/>
            <person name="Hill E.A."/>
            <person name="Rabines A."/>
            <person name="Zheng H."/>
            <person name="Allen L.Z."/>
            <person name="Kuo A."/>
            <person name="Grigoriev I.V."/>
            <person name="Allen A.E."/>
            <person name="Hazlebeck D."/>
            <person name="Allen E.E."/>
        </authorList>
    </citation>
    <scope>NUCLEOTIDE SEQUENCE</scope>
    <source>
        <strain evidence="2">Hildebrandi</strain>
    </source>
</reference>
<dbReference type="InterPro" id="IPR002073">
    <property type="entry name" value="PDEase_catalytic_dom"/>
</dbReference>
<dbReference type="AlphaFoldDB" id="A0A9K3PVB3"/>
<reference evidence="2" key="2">
    <citation type="submission" date="2021-04" db="EMBL/GenBank/DDBJ databases">
        <authorList>
            <person name="Podell S."/>
        </authorList>
    </citation>
    <scope>NUCLEOTIDE SEQUENCE</scope>
    <source>
        <strain evidence="2">Hildebrandi</strain>
    </source>
</reference>
<dbReference type="PANTHER" id="PTHR11347">
    <property type="entry name" value="CYCLIC NUCLEOTIDE PHOSPHODIESTERASE"/>
    <property type="match status" value="1"/>
</dbReference>
<proteinExistence type="predicted"/>
<dbReference type="EMBL" id="JAGRRH010000013">
    <property type="protein sequence ID" value="KAG7360898.1"/>
    <property type="molecule type" value="Genomic_DNA"/>
</dbReference>
<evidence type="ECO:0000259" key="1">
    <source>
        <dbReference type="Pfam" id="PF00233"/>
    </source>
</evidence>
<comment type="caution">
    <text evidence="2">The sequence shown here is derived from an EMBL/GenBank/DDBJ whole genome shotgun (WGS) entry which is preliminary data.</text>
</comment>
<protein>
    <submittedName>
        <fullName evidence="2">3'5'-cyclic nucleotide phosphodiesterase</fullName>
    </submittedName>
</protein>
<dbReference type="Pfam" id="PF00233">
    <property type="entry name" value="PDEase_I"/>
    <property type="match status" value="1"/>
</dbReference>
<dbReference type="GO" id="GO:0007165">
    <property type="term" value="P:signal transduction"/>
    <property type="evidence" value="ECO:0007669"/>
    <property type="project" value="InterPro"/>
</dbReference>
<name>A0A9K3PVB3_9STRA</name>
<dbReference type="OrthoDB" id="74705at2759"/>